<dbReference type="CDD" id="cd00093">
    <property type="entry name" value="HTH_XRE"/>
    <property type="match status" value="1"/>
</dbReference>
<dbReference type="AlphaFoldDB" id="A0AAU7ZJ31"/>
<reference evidence="3" key="1">
    <citation type="submission" date="2023-08" db="EMBL/GenBank/DDBJ databases">
        <authorList>
            <person name="Messyasz A."/>
            <person name="Mannisto M.K."/>
            <person name="Kerkhof L.J."/>
            <person name="Haggblom M."/>
        </authorList>
    </citation>
    <scope>NUCLEOTIDE SEQUENCE</scope>
    <source>
        <strain evidence="3">M8UP23</strain>
        <plasmid evidence="3">unnamed1</plasmid>
    </source>
</reference>
<dbReference type="InterPro" id="IPR052345">
    <property type="entry name" value="Rad_response_metalloprotease"/>
</dbReference>
<evidence type="ECO:0000256" key="1">
    <source>
        <dbReference type="ARBA" id="ARBA00007227"/>
    </source>
</evidence>
<proteinExistence type="inferred from homology"/>
<reference evidence="3" key="2">
    <citation type="journal article" date="2024" name="Environ. Microbiol.">
        <title>Genome analysis and description of Tunturibacter gen. nov. expands the diversity of Terriglobia in tundra soils.</title>
        <authorList>
            <person name="Messyasz A."/>
            <person name="Mannisto M.K."/>
            <person name="Kerkhof L.J."/>
            <person name="Haggblom M.M."/>
        </authorList>
    </citation>
    <scope>NUCLEOTIDE SEQUENCE</scope>
    <source>
        <strain evidence="3">M8UP23</strain>
    </source>
</reference>
<keyword evidence="3" id="KW-0614">Plasmid</keyword>
<protein>
    <submittedName>
        <fullName evidence="3">XRE family transcriptional regulator</fullName>
    </submittedName>
</protein>
<comment type="similarity">
    <text evidence="1">Belongs to the short-chain fatty acyl-CoA assimilation regulator (ScfR) family.</text>
</comment>
<dbReference type="RefSeq" id="WP_353070504.1">
    <property type="nucleotide sequence ID" value="NZ_CP132933.1"/>
</dbReference>
<dbReference type="InterPro" id="IPR001387">
    <property type="entry name" value="Cro/C1-type_HTH"/>
</dbReference>
<dbReference type="EMBL" id="CP132933">
    <property type="protein sequence ID" value="XCB28848.1"/>
    <property type="molecule type" value="Genomic_DNA"/>
</dbReference>
<gene>
    <name evidence="3" type="ORF">RBB75_20650</name>
</gene>
<dbReference type="Gene3D" id="1.10.260.40">
    <property type="entry name" value="lambda repressor-like DNA-binding domains"/>
    <property type="match status" value="1"/>
</dbReference>
<dbReference type="InterPro" id="IPR010359">
    <property type="entry name" value="IrrE_HExxH"/>
</dbReference>
<evidence type="ECO:0000259" key="2">
    <source>
        <dbReference type="PROSITE" id="PS50943"/>
    </source>
</evidence>
<feature type="domain" description="HTH cro/C1-type" evidence="2">
    <location>
        <begin position="8"/>
        <end position="62"/>
    </location>
</feature>
<organism evidence="3">
    <name type="scientific">Tunturiibacter empetritectus</name>
    <dbReference type="NCBI Taxonomy" id="3069691"/>
    <lineage>
        <taxon>Bacteria</taxon>
        <taxon>Pseudomonadati</taxon>
        <taxon>Acidobacteriota</taxon>
        <taxon>Terriglobia</taxon>
        <taxon>Terriglobales</taxon>
        <taxon>Acidobacteriaceae</taxon>
        <taxon>Tunturiibacter</taxon>
    </lineage>
</organism>
<dbReference type="PANTHER" id="PTHR43236">
    <property type="entry name" value="ANTITOXIN HIGA1"/>
    <property type="match status" value="1"/>
</dbReference>
<dbReference type="KEGG" id="temp:RBB75_20650"/>
<dbReference type="Gene3D" id="1.10.10.2910">
    <property type="match status" value="1"/>
</dbReference>
<dbReference type="Pfam" id="PF06114">
    <property type="entry name" value="Peptidase_M78"/>
    <property type="match status" value="1"/>
</dbReference>
<sequence>MMFYGPRIRQARELREFTQGKLAKAVGVSQALIASIETELRLPSEALLAKIAQALTLPIAYFSEPQSLEIPPSSLLFRARASISNRAVTEASRVAEHVLALATSLAKHVDIPVHVHPLHCDPTEAARRIRELLRVPPLEPIPALIRSLERLGIWVLALPVLKDRDAFCMWIEIDGRSIPTIAVCMDQPGDRLRLSVAHELGHLLLHKDKLGRIRSDLEKEAFAFGAELLMPEAAMRKELLPPVTLTTVSQLKPRWLVSMQALIRRGHDLRIVTERQYHYLFQRLSAAGWRKEEPNPIAIERPMLIRKMAEVAYGTPLDYRSLAAACHMLPQEAERLLSFYAAPKAATSGVTSKVVSFPRKRVNA</sequence>
<accession>A0AAU7ZJ31</accession>
<dbReference type="Pfam" id="PF01381">
    <property type="entry name" value="HTH_3"/>
    <property type="match status" value="1"/>
</dbReference>
<geneLocation type="plasmid" evidence="3">
    <name>unnamed1</name>
</geneLocation>
<dbReference type="PANTHER" id="PTHR43236:SF1">
    <property type="entry name" value="BLL7220 PROTEIN"/>
    <property type="match status" value="1"/>
</dbReference>
<dbReference type="InterPro" id="IPR010982">
    <property type="entry name" value="Lambda_DNA-bd_dom_sf"/>
</dbReference>
<dbReference type="SMART" id="SM00530">
    <property type="entry name" value="HTH_XRE"/>
    <property type="match status" value="1"/>
</dbReference>
<dbReference type="SUPFAM" id="SSF47413">
    <property type="entry name" value="lambda repressor-like DNA-binding domains"/>
    <property type="match status" value="1"/>
</dbReference>
<dbReference type="PROSITE" id="PS50943">
    <property type="entry name" value="HTH_CROC1"/>
    <property type="match status" value="1"/>
</dbReference>
<evidence type="ECO:0000313" key="3">
    <source>
        <dbReference type="EMBL" id="XCB28848.1"/>
    </source>
</evidence>
<dbReference type="GO" id="GO:0003677">
    <property type="term" value="F:DNA binding"/>
    <property type="evidence" value="ECO:0007669"/>
    <property type="project" value="InterPro"/>
</dbReference>
<name>A0AAU7ZJ31_9BACT</name>